<dbReference type="SUPFAM" id="SSF57850">
    <property type="entry name" value="RING/U-box"/>
    <property type="match status" value="1"/>
</dbReference>
<feature type="coiled-coil region" evidence="7">
    <location>
        <begin position="127"/>
        <end position="163"/>
    </location>
</feature>
<evidence type="ECO:0000256" key="3">
    <source>
        <dbReference type="ARBA" id="ARBA00022737"/>
    </source>
</evidence>
<keyword evidence="3" id="KW-0677">Repeat</keyword>
<evidence type="ECO:0000256" key="5">
    <source>
        <dbReference type="ARBA" id="ARBA00022786"/>
    </source>
</evidence>
<dbReference type="Proteomes" id="UP000235728">
    <property type="component" value="Unassembled WGS sequence"/>
</dbReference>
<dbReference type="PROSITE" id="PS51873">
    <property type="entry name" value="TRIAD"/>
    <property type="match status" value="1"/>
</dbReference>
<keyword evidence="4" id="KW-0863">Zinc-finger</keyword>
<dbReference type="AlphaFoldDB" id="A0A2N6P173"/>
<keyword evidence="2" id="KW-0479">Metal-binding</keyword>
<dbReference type="CDD" id="cd22584">
    <property type="entry name" value="Rcat_RBR_unk"/>
    <property type="match status" value="1"/>
</dbReference>
<evidence type="ECO:0000256" key="6">
    <source>
        <dbReference type="ARBA" id="ARBA00022833"/>
    </source>
</evidence>
<evidence type="ECO:0000259" key="8">
    <source>
        <dbReference type="PROSITE" id="PS51873"/>
    </source>
</evidence>
<accession>A0A2N6P173</accession>
<name>A0A2N6P173_BEABA</name>
<feature type="domain" description="RING-type" evidence="8">
    <location>
        <begin position="281"/>
        <end position="472"/>
    </location>
</feature>
<proteinExistence type="predicted"/>
<evidence type="ECO:0000256" key="1">
    <source>
        <dbReference type="ARBA" id="ARBA00022679"/>
    </source>
</evidence>
<sequence length="767" mass="87555">MKVIKVSYLKKENIKRSSLASTAQVPADEGSSSAEASILMGAAPSSSRPAIPGAYDDTALGDIVEDPEEYLAQLQHEWLRKHHNALDQAQMPPVASGDEVDWRLYSPPAALADASIVVSEPLTDIIWQSITNVKKRVEQQLQQEQEEEAARKAMEDARALEAAKNREPYLPINMDGPKKEKEIDTLPIEIKPDCDTASLMARRSFIQQQVDRRRKFGFRRLFQRSYETGESAAAGAAREAILQHLENRLSRANVESTAPDSQETLQKLRRNKTVRVPDTQELVECVSCLDDFAKKDLVKVVCHSYCTDCFVRLITAACANEQQWPPKCCLNQIPFRTVLANIPSDLKTTFDERRSEWEVPIAERVYCHVSECSVMIPPKNINLAKRVARCSQNHSTCTICRRPAHGKNECPEDQEMNMTNRLAEEEGWKRCSKCRALVEHREACQHMTCRCGYQFCYVCCRRWCTCSCTMAQLNELKAAAEVRRTERRRREQQESEELREILAQIEELERREAEIEEQHRIAMHKERARGEILRRQTVEVKYQQLARILDALHETQESIAEWQQEADAKDMAADAKTKQEALEKEQQTELAGIKADIAARMADKQAELDADLAARTAKERKIEDDYEAQLKAYWADQADPAKGAAAEIESAMLPLRQRMDRGYRLWQERKTAELDTCRTALQDGLTMREELMYSVKHRLKDRLDEMETELARRVVAEKRWMQEVFAERKMLLAVAEAAEMVGDADGLFGIDLDAPTTARETGDMMSE</sequence>
<protein>
    <submittedName>
        <fullName evidence="9">Putative E3 ubiquitin-protein ligase ARI5</fullName>
    </submittedName>
</protein>
<gene>
    <name evidence="9" type="primary">ARI5</name>
    <name evidence="9" type="ORF">BM221_000671</name>
</gene>
<dbReference type="EMBL" id="MRVG01000001">
    <property type="protein sequence ID" value="PMB73250.1"/>
    <property type="molecule type" value="Genomic_DNA"/>
</dbReference>
<evidence type="ECO:0000256" key="2">
    <source>
        <dbReference type="ARBA" id="ARBA00022723"/>
    </source>
</evidence>
<dbReference type="InterPro" id="IPR031127">
    <property type="entry name" value="E3_UB_ligase_RBR"/>
</dbReference>
<evidence type="ECO:0000313" key="10">
    <source>
        <dbReference type="Proteomes" id="UP000235728"/>
    </source>
</evidence>
<dbReference type="Gene3D" id="1.20.120.1750">
    <property type="match status" value="1"/>
</dbReference>
<dbReference type="GO" id="GO:0008270">
    <property type="term" value="F:zinc ion binding"/>
    <property type="evidence" value="ECO:0007669"/>
    <property type="project" value="UniProtKB-KW"/>
</dbReference>
<dbReference type="PANTHER" id="PTHR11685">
    <property type="entry name" value="RBR FAMILY RING FINGER AND IBR DOMAIN-CONTAINING"/>
    <property type="match status" value="1"/>
</dbReference>
<keyword evidence="1" id="KW-0808">Transferase</keyword>
<keyword evidence="7" id="KW-0175">Coiled coil</keyword>
<feature type="coiled-coil region" evidence="7">
    <location>
        <begin position="476"/>
        <end position="585"/>
    </location>
</feature>
<dbReference type="GO" id="GO:0016567">
    <property type="term" value="P:protein ubiquitination"/>
    <property type="evidence" value="ECO:0007669"/>
    <property type="project" value="InterPro"/>
</dbReference>
<dbReference type="OMA" id="CCLNQIP"/>
<keyword evidence="5" id="KW-0833">Ubl conjugation pathway</keyword>
<reference evidence="9 10" key="1">
    <citation type="journal article" date="2016" name="Appl. Microbiol. Biotechnol.">
        <title>Characterization of T-DNA insertion mutants with decreased virulence in the entomopathogenic fungus Beauveria bassiana JEF-007.</title>
        <authorList>
            <person name="Kim S."/>
            <person name="Lee S.J."/>
            <person name="Nai Y.S."/>
            <person name="Yu J.S."/>
            <person name="Lee M.R."/>
            <person name="Yang Y.T."/>
            <person name="Kim J.S."/>
        </authorList>
    </citation>
    <scope>NUCLEOTIDE SEQUENCE [LARGE SCALE GENOMIC DNA]</scope>
    <source>
        <strain evidence="9 10">JEF-007</strain>
    </source>
</reference>
<comment type="caution">
    <text evidence="9">The sequence shown here is derived from an EMBL/GenBank/DDBJ whole genome shotgun (WGS) entry which is preliminary data.</text>
</comment>
<organism evidence="9 10">
    <name type="scientific">Beauveria bassiana</name>
    <name type="common">White muscardine disease fungus</name>
    <name type="synonym">Tritirachium shiotae</name>
    <dbReference type="NCBI Taxonomy" id="176275"/>
    <lineage>
        <taxon>Eukaryota</taxon>
        <taxon>Fungi</taxon>
        <taxon>Dikarya</taxon>
        <taxon>Ascomycota</taxon>
        <taxon>Pezizomycotina</taxon>
        <taxon>Sordariomycetes</taxon>
        <taxon>Hypocreomycetidae</taxon>
        <taxon>Hypocreales</taxon>
        <taxon>Cordycipitaceae</taxon>
        <taxon>Beauveria</taxon>
    </lineage>
</organism>
<dbReference type="InterPro" id="IPR044066">
    <property type="entry name" value="TRIAD_supradom"/>
</dbReference>
<keyword evidence="6" id="KW-0862">Zinc</keyword>
<evidence type="ECO:0000313" key="9">
    <source>
        <dbReference type="EMBL" id="PMB73250.1"/>
    </source>
</evidence>
<dbReference type="GO" id="GO:0004842">
    <property type="term" value="F:ubiquitin-protein transferase activity"/>
    <property type="evidence" value="ECO:0007669"/>
    <property type="project" value="InterPro"/>
</dbReference>
<evidence type="ECO:0000256" key="7">
    <source>
        <dbReference type="SAM" id="Coils"/>
    </source>
</evidence>
<evidence type="ECO:0000256" key="4">
    <source>
        <dbReference type="ARBA" id="ARBA00022771"/>
    </source>
</evidence>